<dbReference type="InterPro" id="IPR020846">
    <property type="entry name" value="MFS_dom"/>
</dbReference>
<feature type="transmembrane region" description="Helical" evidence="5">
    <location>
        <begin position="179"/>
        <end position="199"/>
    </location>
</feature>
<evidence type="ECO:0000259" key="6">
    <source>
        <dbReference type="PROSITE" id="PS50850"/>
    </source>
</evidence>
<feature type="transmembrane region" description="Helical" evidence="5">
    <location>
        <begin position="298"/>
        <end position="319"/>
    </location>
</feature>
<evidence type="ECO:0000256" key="3">
    <source>
        <dbReference type="ARBA" id="ARBA00022989"/>
    </source>
</evidence>
<comment type="subcellular location">
    <subcellularLocation>
        <location evidence="1">Membrane</location>
        <topology evidence="1">Multi-pass membrane protein</topology>
    </subcellularLocation>
</comment>
<evidence type="ECO:0000256" key="5">
    <source>
        <dbReference type="SAM" id="Phobius"/>
    </source>
</evidence>
<dbReference type="WBParaSite" id="PSAMB.scaffold6349size9665.g28378.t1">
    <property type="protein sequence ID" value="PSAMB.scaffold6349size9665.g28378.t1"/>
    <property type="gene ID" value="PSAMB.scaffold6349size9665.g28378"/>
</dbReference>
<dbReference type="InterPro" id="IPR005828">
    <property type="entry name" value="MFS_sugar_transport-like"/>
</dbReference>
<evidence type="ECO:0000256" key="4">
    <source>
        <dbReference type="ARBA" id="ARBA00023136"/>
    </source>
</evidence>
<feature type="transmembrane region" description="Helical" evidence="5">
    <location>
        <begin position="113"/>
        <end position="135"/>
    </location>
</feature>
<feature type="transmembrane region" description="Helical" evidence="5">
    <location>
        <begin position="259"/>
        <end position="286"/>
    </location>
</feature>
<dbReference type="Gene3D" id="1.20.1250.20">
    <property type="entry name" value="MFS general substrate transporter like domains"/>
    <property type="match status" value="1"/>
</dbReference>
<dbReference type="InterPro" id="IPR005829">
    <property type="entry name" value="Sugar_transporter_CS"/>
</dbReference>
<feature type="domain" description="Major facilitator superfamily (MFS) profile" evidence="6">
    <location>
        <begin position="12"/>
        <end position="445"/>
    </location>
</feature>
<keyword evidence="3 5" id="KW-1133">Transmembrane helix</keyword>
<organism evidence="7 8">
    <name type="scientific">Plectus sambesii</name>
    <dbReference type="NCBI Taxonomy" id="2011161"/>
    <lineage>
        <taxon>Eukaryota</taxon>
        <taxon>Metazoa</taxon>
        <taxon>Ecdysozoa</taxon>
        <taxon>Nematoda</taxon>
        <taxon>Chromadorea</taxon>
        <taxon>Plectida</taxon>
        <taxon>Plectina</taxon>
        <taxon>Plectoidea</taxon>
        <taxon>Plectidae</taxon>
        <taxon>Plectus</taxon>
    </lineage>
</organism>
<dbReference type="PROSITE" id="PS00217">
    <property type="entry name" value="SUGAR_TRANSPORT_2"/>
    <property type="match status" value="1"/>
</dbReference>
<dbReference type="PANTHER" id="PTHR23503">
    <property type="entry name" value="SOLUTE CARRIER FAMILY 2"/>
    <property type="match status" value="1"/>
</dbReference>
<evidence type="ECO:0000256" key="1">
    <source>
        <dbReference type="ARBA" id="ARBA00004141"/>
    </source>
</evidence>
<keyword evidence="4 5" id="KW-0472">Membrane</keyword>
<evidence type="ECO:0000256" key="2">
    <source>
        <dbReference type="ARBA" id="ARBA00022692"/>
    </source>
</evidence>
<keyword evidence="7" id="KW-1185">Reference proteome</keyword>
<accession>A0A914X463</accession>
<proteinExistence type="predicted"/>
<dbReference type="Pfam" id="PF00083">
    <property type="entry name" value="Sugar_tr"/>
    <property type="match status" value="1"/>
</dbReference>
<dbReference type="PROSITE" id="PS50850">
    <property type="entry name" value="MFS"/>
    <property type="match status" value="1"/>
</dbReference>
<dbReference type="GO" id="GO:0016020">
    <property type="term" value="C:membrane"/>
    <property type="evidence" value="ECO:0007669"/>
    <property type="project" value="UniProtKB-SubCell"/>
</dbReference>
<protein>
    <submittedName>
        <fullName evidence="8">Major facilitator superfamily (MFS) profile domain-containing protein</fullName>
    </submittedName>
</protein>
<dbReference type="InterPro" id="IPR036259">
    <property type="entry name" value="MFS_trans_sf"/>
</dbReference>
<feature type="transmembrane region" description="Helical" evidence="5">
    <location>
        <begin position="357"/>
        <end position="379"/>
    </location>
</feature>
<feature type="transmembrane region" description="Helical" evidence="5">
    <location>
        <begin position="147"/>
        <end position="167"/>
    </location>
</feature>
<feature type="transmembrane region" description="Helical" evidence="5">
    <location>
        <begin position="391"/>
        <end position="411"/>
    </location>
</feature>
<dbReference type="SUPFAM" id="SSF103473">
    <property type="entry name" value="MFS general substrate transporter"/>
    <property type="match status" value="1"/>
</dbReference>
<keyword evidence="2 5" id="KW-0812">Transmembrane</keyword>
<dbReference type="GO" id="GO:0015149">
    <property type="term" value="F:hexose transmembrane transporter activity"/>
    <property type="evidence" value="ECO:0007669"/>
    <property type="project" value="TreeGrafter"/>
</dbReference>
<sequence length="494" mass="53585">MGDGRTVRLVLITVASALVGSFQIYNQAIVNNLVPAFAPWLAAVQVGGDVDFDWYWSLVVAAYPFGKFLGTLISGKLADGLGRINALALDSTLLLIGGLSTLLSGGLRSVWTLIFGRALIGVAAGIGWIVGALLIAEITTVKNRGSILSILGICFGVGVASGTALSLPKLLGTTRLWPLAMSLGAFIGAPIFIALPFFIPESPRHLILMRNNCSEGVDSILFYQGEMHVTNTVEDLIEEREKYVDRGGRLARDSAYWRALFLSCLLMAANVLVGVTVFISFGTLIMQSAGFSYQTASYLSLFFASMEITSVLPMTVFVDAYGRRPLIIYGYAFSAVTTFFLAVMISMPPSTTQQLAILISLGIAWISTALPCAAGACVVTELFPQTTRAEGMVISRSFMWLLNAITAATFLPTYRLFGAFWATSPFFIGTCIIVIILHYILPETKGKTFAEIANQLTEPEHHQLLDQSTISFECYQTSNMYRCSFDSDFSSSTY</sequence>
<dbReference type="InterPro" id="IPR045263">
    <property type="entry name" value="GLUT"/>
</dbReference>
<feature type="transmembrane region" description="Helical" evidence="5">
    <location>
        <begin position="54"/>
        <end position="75"/>
    </location>
</feature>
<dbReference type="AlphaFoldDB" id="A0A914X463"/>
<feature type="transmembrane region" description="Helical" evidence="5">
    <location>
        <begin position="87"/>
        <end position="107"/>
    </location>
</feature>
<feature type="transmembrane region" description="Helical" evidence="5">
    <location>
        <begin position="326"/>
        <end position="345"/>
    </location>
</feature>
<evidence type="ECO:0000313" key="8">
    <source>
        <dbReference type="WBParaSite" id="PSAMB.scaffold6349size9665.g28378.t1"/>
    </source>
</evidence>
<evidence type="ECO:0000313" key="7">
    <source>
        <dbReference type="Proteomes" id="UP000887566"/>
    </source>
</evidence>
<feature type="transmembrane region" description="Helical" evidence="5">
    <location>
        <begin position="7"/>
        <end position="25"/>
    </location>
</feature>
<reference evidence="8" key="1">
    <citation type="submission" date="2022-11" db="UniProtKB">
        <authorList>
            <consortium name="WormBaseParasite"/>
        </authorList>
    </citation>
    <scope>IDENTIFICATION</scope>
</reference>
<dbReference type="Proteomes" id="UP000887566">
    <property type="component" value="Unplaced"/>
</dbReference>
<feature type="transmembrane region" description="Helical" evidence="5">
    <location>
        <begin position="417"/>
        <end position="441"/>
    </location>
</feature>
<name>A0A914X463_9BILA</name>
<dbReference type="PANTHER" id="PTHR23503:SF115">
    <property type="entry name" value="MAJOR FACILITATOR SUPERFAMILY (MFS) PROFILE DOMAIN-CONTAINING PROTEIN"/>
    <property type="match status" value="1"/>
</dbReference>